<keyword evidence="3" id="KW-0808">Transferase</keyword>
<dbReference type="GO" id="GO:0004582">
    <property type="term" value="F:dolichyl-phosphate beta-D-mannosyltransferase activity"/>
    <property type="evidence" value="ECO:0007669"/>
    <property type="project" value="InterPro"/>
</dbReference>
<dbReference type="Gene3D" id="3.90.550.10">
    <property type="entry name" value="Spore Coat Polysaccharide Biosynthesis Protein SpsA, Chain A"/>
    <property type="match status" value="1"/>
</dbReference>
<protein>
    <submittedName>
        <fullName evidence="5">Polyprenol monophosphomannose synthase</fullName>
    </submittedName>
</protein>
<evidence type="ECO:0000313" key="5">
    <source>
        <dbReference type="EMBL" id="MBK4347013.1"/>
    </source>
</evidence>
<dbReference type="SUPFAM" id="SSF53448">
    <property type="entry name" value="Nucleotide-diphospho-sugar transferases"/>
    <property type="match status" value="1"/>
</dbReference>
<evidence type="ECO:0000313" key="6">
    <source>
        <dbReference type="EMBL" id="MBK4347864.1"/>
    </source>
</evidence>
<accession>A0A934W1L8</accession>
<feature type="domain" description="Glycosyltransferase 2-like" evidence="4">
    <location>
        <begin position="6"/>
        <end position="170"/>
    </location>
</feature>
<name>A0A934W1L8_9MICO</name>
<proteinExistence type="inferred from homology"/>
<dbReference type="PANTHER" id="PTHR43398:SF1">
    <property type="entry name" value="DOLICHOL-PHOSPHATE MANNOSYLTRANSFERASE SUBUNIT 1"/>
    <property type="match status" value="1"/>
</dbReference>
<evidence type="ECO:0000256" key="2">
    <source>
        <dbReference type="ARBA" id="ARBA00022676"/>
    </source>
</evidence>
<evidence type="ECO:0000313" key="7">
    <source>
        <dbReference type="Proteomes" id="UP000636458"/>
    </source>
</evidence>
<comment type="similarity">
    <text evidence="1">Belongs to the glycosyltransferase 2 family.</text>
</comment>
<gene>
    <name evidence="5" type="ORF">IV501_05145</name>
    <name evidence="6" type="ORF">IV501_09480</name>
</gene>
<dbReference type="InterPro" id="IPR001173">
    <property type="entry name" value="Glyco_trans_2-like"/>
</dbReference>
<organism evidence="5 7">
    <name type="scientific">Lacisediminihabitans changchengi</name>
    <dbReference type="NCBI Taxonomy" id="2787634"/>
    <lineage>
        <taxon>Bacteria</taxon>
        <taxon>Bacillati</taxon>
        <taxon>Actinomycetota</taxon>
        <taxon>Actinomycetes</taxon>
        <taxon>Micrococcales</taxon>
        <taxon>Microbacteriaceae</taxon>
        <taxon>Lacisediminihabitans</taxon>
    </lineage>
</organism>
<comment type="caution">
    <text evidence="5">The sequence shown here is derived from an EMBL/GenBank/DDBJ whole genome shotgun (WGS) entry which is preliminary data.</text>
</comment>
<dbReference type="PANTHER" id="PTHR43398">
    <property type="entry name" value="DOLICHOL-PHOSPHATE MANNOSYLTRANSFERASE SUBUNIT 1"/>
    <property type="match status" value="1"/>
</dbReference>
<sequence length="260" mass="28813">MLETLVVLPTYNECENITPIIRRILASSPHTDVLVVDDNSPDGTGRIADDLAARHPEVHVLHRTEKNGLGGAYLAGFAWGLEAGYWALVEMDADGSHHPEDLPRMIELLADHDLVLGSRWVPGGRTENWPLSRQLLSRGGSMYTRAALGIDVRDATGGFRVFSARALREIDLGGVASQGYCFQVDLLWRALEHGLRVVETPITFTERVFGESKMSGDIVRESLLRVTAWGLRRRARAVRRALTGGSRLTSVRAQYHRVLP</sequence>
<keyword evidence="2" id="KW-0328">Glycosyltransferase</keyword>
<dbReference type="AlphaFoldDB" id="A0A934W1L8"/>
<dbReference type="FunFam" id="3.90.550.10:FF:000122">
    <property type="entry name" value="Dolichol-phosphate mannosyltransferase subunit 1"/>
    <property type="match status" value="1"/>
</dbReference>
<dbReference type="GO" id="GO:0009247">
    <property type="term" value="P:glycolipid biosynthetic process"/>
    <property type="evidence" value="ECO:0007669"/>
    <property type="project" value="TreeGrafter"/>
</dbReference>
<dbReference type="InterPro" id="IPR029044">
    <property type="entry name" value="Nucleotide-diphossugar_trans"/>
</dbReference>
<dbReference type="RefSeq" id="WP_200555284.1">
    <property type="nucleotide sequence ID" value="NZ_JAEPES010000001.1"/>
</dbReference>
<dbReference type="CDD" id="cd06442">
    <property type="entry name" value="DPM1_like"/>
    <property type="match status" value="1"/>
</dbReference>
<dbReference type="EMBL" id="JAEPES010000001">
    <property type="protein sequence ID" value="MBK4347013.1"/>
    <property type="molecule type" value="Genomic_DNA"/>
</dbReference>
<keyword evidence="7" id="KW-1185">Reference proteome</keyword>
<reference evidence="5" key="1">
    <citation type="submission" date="2021-01" db="EMBL/GenBank/DDBJ databases">
        <title>Lacisediminihabitans sp. nov. strain G11-30, isolated from Antarctic Soil.</title>
        <authorList>
            <person name="Li J."/>
        </authorList>
    </citation>
    <scope>NUCLEOTIDE SEQUENCE</scope>
    <source>
        <strain evidence="5">G11-30</strain>
    </source>
</reference>
<dbReference type="Proteomes" id="UP000636458">
    <property type="component" value="Unassembled WGS sequence"/>
</dbReference>
<dbReference type="GO" id="GO:0016020">
    <property type="term" value="C:membrane"/>
    <property type="evidence" value="ECO:0007669"/>
    <property type="project" value="GOC"/>
</dbReference>
<evidence type="ECO:0000256" key="1">
    <source>
        <dbReference type="ARBA" id="ARBA00006739"/>
    </source>
</evidence>
<dbReference type="EMBL" id="JAEPES010000003">
    <property type="protein sequence ID" value="MBK4347864.1"/>
    <property type="molecule type" value="Genomic_DNA"/>
</dbReference>
<dbReference type="Pfam" id="PF00535">
    <property type="entry name" value="Glycos_transf_2"/>
    <property type="match status" value="1"/>
</dbReference>
<evidence type="ECO:0000259" key="4">
    <source>
        <dbReference type="Pfam" id="PF00535"/>
    </source>
</evidence>
<dbReference type="InterPro" id="IPR039528">
    <property type="entry name" value="DPM1-like"/>
</dbReference>
<evidence type="ECO:0000256" key="3">
    <source>
        <dbReference type="ARBA" id="ARBA00022679"/>
    </source>
</evidence>